<gene>
    <name evidence="2" type="ORF">RM529_05410</name>
</gene>
<organism evidence="2 3">
    <name type="scientific">Autumnicola edwardsiae</name>
    <dbReference type="NCBI Taxonomy" id="3075594"/>
    <lineage>
        <taxon>Bacteria</taxon>
        <taxon>Pseudomonadati</taxon>
        <taxon>Bacteroidota</taxon>
        <taxon>Flavobacteriia</taxon>
        <taxon>Flavobacteriales</taxon>
        <taxon>Flavobacteriaceae</taxon>
        <taxon>Autumnicola</taxon>
    </lineage>
</organism>
<dbReference type="SUPFAM" id="SSF56322">
    <property type="entry name" value="ADC synthase"/>
    <property type="match status" value="1"/>
</dbReference>
<comment type="caution">
    <text evidence="2">The sequence shown here is derived from an EMBL/GenBank/DDBJ whole genome shotgun (WGS) entry which is preliminary data.</text>
</comment>
<dbReference type="InterPro" id="IPR005801">
    <property type="entry name" value="ADC_synthase"/>
</dbReference>
<name>A0ABU3CTH1_9FLAO</name>
<evidence type="ECO:0000313" key="2">
    <source>
        <dbReference type="EMBL" id="MDT0649571.1"/>
    </source>
</evidence>
<feature type="domain" description="Chorismate-utilising enzyme C-terminal" evidence="1">
    <location>
        <begin position="110"/>
        <end position="316"/>
    </location>
</feature>
<keyword evidence="3" id="KW-1185">Reference proteome</keyword>
<accession>A0ABU3CTH1</accession>
<feature type="domain" description="Chorismate-utilising enzyme C-terminal" evidence="1">
    <location>
        <begin position="330"/>
        <end position="377"/>
    </location>
</feature>
<protein>
    <submittedName>
        <fullName evidence="2">Chorismate-binding protein</fullName>
    </submittedName>
</protein>
<dbReference type="RefSeq" id="WP_311483732.1">
    <property type="nucleotide sequence ID" value="NZ_JAVRHP010000018.1"/>
</dbReference>
<dbReference type="Proteomes" id="UP001248819">
    <property type="component" value="Unassembled WGS sequence"/>
</dbReference>
<reference evidence="2 3" key="1">
    <citation type="submission" date="2023-09" db="EMBL/GenBank/DDBJ databases">
        <authorList>
            <person name="Rey-Velasco X."/>
        </authorList>
    </citation>
    <scope>NUCLEOTIDE SEQUENCE [LARGE SCALE GENOMIC DNA]</scope>
    <source>
        <strain evidence="2 3">F297</strain>
    </source>
</reference>
<dbReference type="EMBL" id="JAVRHP010000018">
    <property type="protein sequence ID" value="MDT0649571.1"/>
    <property type="molecule type" value="Genomic_DNA"/>
</dbReference>
<dbReference type="Gene3D" id="3.60.120.10">
    <property type="entry name" value="Anthranilate synthase"/>
    <property type="match status" value="1"/>
</dbReference>
<dbReference type="PANTHER" id="PTHR42839">
    <property type="entry name" value="ISOCHORISMATE SYNTHASE ENTC"/>
    <property type="match status" value="1"/>
</dbReference>
<dbReference type="InterPro" id="IPR015890">
    <property type="entry name" value="Chorismate_C"/>
</dbReference>
<proteinExistence type="predicted"/>
<sequence length="387" mass="44455">MIKDDFFTILEEQLDKKFPFVAYRKPMEEGKREETKALLQQDAITHRVKDFSESGFIFAPFEEQKKALIIPSEASKEISTEYIFEEDHKNVKKEEPPFPPNQLRKLERVEHESLVQKAVDTIKKGKLLKVVISRTESVQTQLKVIEIFKNILKRYNSAFVYLWFHPETGIWMGATPETLVSVERNRFKTMALAGTQSFHQSVDVEWEAKDKEEQQIVTDYIIDRLQKSDFISAEKLRVSEAYTAKAGNLLHLRTDIEGNLKAGVSGLKELIGILHPTPAVCGLPKDNARNFILENEGYDRKFYSGFLGELNLKKETKRNSNRRNQENQAYASISRSTSLFVNLRCMKIKEGMAELFIGGGVTKDSNPSLEWEETVNKAHTMKSILVK</sequence>
<evidence type="ECO:0000259" key="1">
    <source>
        <dbReference type="Pfam" id="PF00425"/>
    </source>
</evidence>
<dbReference type="Pfam" id="PF00425">
    <property type="entry name" value="Chorismate_bind"/>
    <property type="match status" value="2"/>
</dbReference>
<evidence type="ECO:0000313" key="3">
    <source>
        <dbReference type="Proteomes" id="UP001248819"/>
    </source>
</evidence>
<dbReference type="PANTHER" id="PTHR42839:SF2">
    <property type="entry name" value="ISOCHORISMATE SYNTHASE ENTC"/>
    <property type="match status" value="1"/>
</dbReference>